<sequence length="131" mass="15711">MMKKYCPDPARYYRRDPVLQKWKYNDIYMLLTYSRIVDLPVWTKTSERANLVGDNSLGLDGVDQRLRRLSRLSYREPLNTGRVEGWYPLRMELRSGELKPNTTLRNGFRWRYMKTLQSTEVTESCYNDDTK</sequence>
<dbReference type="Proteomes" id="UP000754883">
    <property type="component" value="Unassembled WGS sequence"/>
</dbReference>
<comment type="caution">
    <text evidence="1">The sequence shown here is derived from an EMBL/GenBank/DDBJ whole genome shotgun (WGS) entry which is preliminary data.</text>
</comment>
<proteinExistence type="predicted"/>
<organism evidence="1 2">
    <name type="scientific">Clonostachys byssicola</name>
    <dbReference type="NCBI Taxonomy" id="160290"/>
    <lineage>
        <taxon>Eukaryota</taxon>
        <taxon>Fungi</taxon>
        <taxon>Dikarya</taxon>
        <taxon>Ascomycota</taxon>
        <taxon>Pezizomycotina</taxon>
        <taxon>Sordariomycetes</taxon>
        <taxon>Hypocreomycetidae</taxon>
        <taxon>Hypocreales</taxon>
        <taxon>Bionectriaceae</taxon>
        <taxon>Clonostachys</taxon>
    </lineage>
</organism>
<name>A0A9N9UIE2_9HYPO</name>
<protein>
    <submittedName>
        <fullName evidence="1">Uncharacterized protein</fullName>
    </submittedName>
</protein>
<gene>
    <name evidence="1" type="ORF">CBYS24578_00006353</name>
</gene>
<evidence type="ECO:0000313" key="2">
    <source>
        <dbReference type="Proteomes" id="UP000754883"/>
    </source>
</evidence>
<reference evidence="1" key="1">
    <citation type="submission" date="2021-10" db="EMBL/GenBank/DDBJ databases">
        <authorList>
            <person name="Piombo E."/>
        </authorList>
    </citation>
    <scope>NUCLEOTIDE SEQUENCE</scope>
</reference>
<evidence type="ECO:0000313" key="1">
    <source>
        <dbReference type="EMBL" id="CAG9991557.1"/>
    </source>
</evidence>
<keyword evidence="2" id="KW-1185">Reference proteome</keyword>
<dbReference type="EMBL" id="CABFNO020001479">
    <property type="protein sequence ID" value="CAG9991557.1"/>
    <property type="molecule type" value="Genomic_DNA"/>
</dbReference>
<accession>A0A9N9UIE2</accession>
<dbReference type="AlphaFoldDB" id="A0A9N9UIE2"/>